<evidence type="ECO:0000313" key="2">
    <source>
        <dbReference type="EMBL" id="GIX63503.1"/>
    </source>
</evidence>
<keyword evidence="1" id="KW-1133">Transmembrane helix</keyword>
<evidence type="ECO:0000256" key="1">
    <source>
        <dbReference type="SAM" id="Phobius"/>
    </source>
</evidence>
<dbReference type="GeneID" id="94194984"/>
<dbReference type="AlphaFoldDB" id="A0AAV4LU79"/>
<gene>
    <name evidence="2" type="ORF">BcabD6B2_29380</name>
</gene>
<dbReference type="EMBL" id="BPLF01000002">
    <property type="protein sequence ID" value="GIX63503.1"/>
    <property type="molecule type" value="Genomic_DNA"/>
</dbReference>
<feature type="transmembrane region" description="Helical" evidence="1">
    <location>
        <begin position="189"/>
        <end position="210"/>
    </location>
</feature>
<organism evidence="2 3">
    <name type="scientific">Babesia caballi</name>
    <dbReference type="NCBI Taxonomy" id="5871"/>
    <lineage>
        <taxon>Eukaryota</taxon>
        <taxon>Sar</taxon>
        <taxon>Alveolata</taxon>
        <taxon>Apicomplexa</taxon>
        <taxon>Aconoidasida</taxon>
        <taxon>Piroplasmida</taxon>
        <taxon>Babesiidae</taxon>
        <taxon>Babesia</taxon>
    </lineage>
</organism>
<keyword evidence="1" id="KW-0472">Membrane</keyword>
<keyword evidence="1" id="KW-0812">Transmembrane</keyword>
<proteinExistence type="predicted"/>
<dbReference type="Proteomes" id="UP001497744">
    <property type="component" value="Unassembled WGS sequence"/>
</dbReference>
<protein>
    <submittedName>
        <fullName evidence="2">Variant erythrocyte surface antigen-1 family protein</fullName>
    </submittedName>
</protein>
<comment type="caution">
    <text evidence="2">The sequence shown here is derived from an EMBL/GenBank/DDBJ whole genome shotgun (WGS) entry which is preliminary data.</text>
</comment>
<sequence length="608" mass="65023">MSSGKTTLTIPPTNLKEAIDWVLRVSGKDNGQDDNGAIKGLAKEVKNLLDKDDGDVAQGILDVISPFIGVVTKGFSVMSADSNVKNRFVRSPAAFIGTFKGKVELVRDYGTAVDDGRISQLIDLLQKDVHSPGSGPITKLADGLKTFIGWTGATVGNDGIGKNGQYTSSYKKEVTWDSLKDNEAGKKTCALIFLGISPILFYTLLFLYWVCSDGTPSWKGDKLTSGSLKTFMEKMGFSVNQLDDSKQGSKVATSIGNTCFGEIKTAFGSGKPAETHYATVVKSLEESKNLSIHPETFPLSACHRIASPFFTPNDTYTLESTSPATPSFAGYSGLSALAGGAYGFNLGGLGTFMSALYPSIHPVELSYRCPSNLKEAIDWILRVTGKDGGGGTGDGAQQLASAVQELLNTAGVTKIKPEIKINQDLIDNLAEGLAMFIGYDNPGQSNNIGTDGIAVGKGGGKGPPLSPGESSSKGYKLTYDREKATWQSQVEGGGGDLETKKKLCAKIFLGCVPMIFSALSYLYWRCYEKGAWKNMTFWDSSQLQYFMEAGGFISSQLQGNGATVASALKVSSKFQELSSASQSASFAEFLTSLKKQIQKIILSRHSIY</sequence>
<dbReference type="RefSeq" id="XP_067715572.1">
    <property type="nucleotide sequence ID" value="XM_067859471.1"/>
</dbReference>
<name>A0AAV4LU79_BABCB</name>
<evidence type="ECO:0000313" key="3">
    <source>
        <dbReference type="Proteomes" id="UP001497744"/>
    </source>
</evidence>
<accession>A0AAV4LU79</accession>
<keyword evidence="3" id="KW-1185">Reference proteome</keyword>
<reference evidence="2 3" key="1">
    <citation type="submission" date="2021-06" db="EMBL/GenBank/DDBJ databases">
        <title>Genome sequence of Babesia caballi.</title>
        <authorList>
            <person name="Yamagishi J."/>
            <person name="Kidaka T."/>
            <person name="Ochi A."/>
        </authorList>
    </citation>
    <scope>NUCLEOTIDE SEQUENCE [LARGE SCALE GENOMIC DNA]</scope>
    <source>
        <strain evidence="2">USDA-D6B2</strain>
    </source>
</reference>